<evidence type="ECO:0000313" key="1">
    <source>
        <dbReference type="EMBL" id="MFD2257167.1"/>
    </source>
</evidence>
<comment type="caution">
    <text evidence="1">The sequence shown here is derived from an EMBL/GenBank/DDBJ whole genome shotgun (WGS) entry which is preliminary data.</text>
</comment>
<keyword evidence="2" id="KW-1185">Reference proteome</keyword>
<dbReference type="Proteomes" id="UP001597375">
    <property type="component" value="Unassembled WGS sequence"/>
</dbReference>
<dbReference type="NCBIfam" id="TIGR03696">
    <property type="entry name" value="Rhs_assc_core"/>
    <property type="match status" value="1"/>
</dbReference>
<feature type="non-terminal residue" evidence="1">
    <location>
        <position position="1"/>
    </location>
</feature>
<protein>
    <submittedName>
        <fullName evidence="1">RHS repeat-associated core domain-containing protein</fullName>
    </submittedName>
</protein>
<dbReference type="PANTHER" id="PTHR32305">
    <property type="match status" value="1"/>
</dbReference>
<dbReference type="EMBL" id="JBHUIT010000019">
    <property type="protein sequence ID" value="MFD2257167.1"/>
    <property type="molecule type" value="Genomic_DNA"/>
</dbReference>
<evidence type="ECO:0000313" key="2">
    <source>
        <dbReference type="Proteomes" id="UP001597375"/>
    </source>
</evidence>
<proteinExistence type="predicted"/>
<organism evidence="1 2">
    <name type="scientific">Luteolibacter algae</name>
    <dbReference type="NCBI Taxonomy" id="454151"/>
    <lineage>
        <taxon>Bacteria</taxon>
        <taxon>Pseudomonadati</taxon>
        <taxon>Verrucomicrobiota</taxon>
        <taxon>Verrucomicrobiia</taxon>
        <taxon>Verrucomicrobiales</taxon>
        <taxon>Verrucomicrobiaceae</taxon>
        <taxon>Luteolibacter</taxon>
    </lineage>
</organism>
<accession>A0ABW5D7Z9</accession>
<dbReference type="Gene3D" id="2.180.10.10">
    <property type="entry name" value="RHS repeat-associated core"/>
    <property type="match status" value="1"/>
</dbReference>
<dbReference type="InterPro" id="IPR022385">
    <property type="entry name" value="Rhs_assc_core"/>
</dbReference>
<dbReference type="PANTHER" id="PTHR32305:SF15">
    <property type="entry name" value="PROTEIN RHSA-RELATED"/>
    <property type="match status" value="1"/>
</dbReference>
<reference evidence="2" key="1">
    <citation type="journal article" date="2019" name="Int. J. Syst. Evol. Microbiol.">
        <title>The Global Catalogue of Microorganisms (GCM) 10K type strain sequencing project: providing services to taxonomists for standard genome sequencing and annotation.</title>
        <authorList>
            <consortium name="The Broad Institute Genomics Platform"/>
            <consortium name="The Broad Institute Genome Sequencing Center for Infectious Disease"/>
            <person name="Wu L."/>
            <person name="Ma J."/>
        </authorList>
    </citation>
    <scope>NUCLEOTIDE SEQUENCE [LARGE SCALE GENOMIC DNA]</scope>
    <source>
        <strain evidence="2">CGMCC 4.7106</strain>
    </source>
</reference>
<dbReference type="InterPro" id="IPR050708">
    <property type="entry name" value="T6SS_VgrG/RHS"/>
</dbReference>
<name>A0ABW5D7Z9_9BACT</name>
<gene>
    <name evidence="1" type="ORF">ACFSSA_10795</name>
</gene>
<dbReference type="RefSeq" id="WP_386820455.1">
    <property type="nucleotide sequence ID" value="NZ_JBHUIT010000019.1"/>
</dbReference>
<sequence>GHHHHAKSGLVLTWYRAYDPVTATWLSPDPLGEAGGLNLYGYVGNDPVNYWDPFGLESCDYDDGKGGKDWGKFTKDLFSEIGKQFGNDIQDPAKNRQAIAGAMASGLSGPIAGRLLGGGATTGAATGITRTGFTGYTRHGLNQAISRNGGKGVCPKGIANAITNPKKIINQADGKVKLVGDRATVILNKWGKIITVWGKPRGG</sequence>